<dbReference type="WBParaSite" id="PgR003_g041_t04">
    <property type="protein sequence ID" value="PgR003_g041_t04"/>
    <property type="gene ID" value="PgR003_g041"/>
</dbReference>
<accession>A0A915AAB0</accession>
<keyword evidence="1" id="KW-1185">Reference proteome</keyword>
<dbReference type="Proteomes" id="UP000887569">
    <property type="component" value="Unplaced"/>
</dbReference>
<evidence type="ECO:0000313" key="2">
    <source>
        <dbReference type="WBParaSite" id="PgR003_g041_t01"/>
    </source>
</evidence>
<organism evidence="1 3">
    <name type="scientific">Parascaris univalens</name>
    <name type="common">Nematode worm</name>
    <dbReference type="NCBI Taxonomy" id="6257"/>
    <lineage>
        <taxon>Eukaryota</taxon>
        <taxon>Metazoa</taxon>
        <taxon>Ecdysozoa</taxon>
        <taxon>Nematoda</taxon>
        <taxon>Chromadorea</taxon>
        <taxon>Rhabditida</taxon>
        <taxon>Spirurina</taxon>
        <taxon>Ascaridomorpha</taxon>
        <taxon>Ascaridoidea</taxon>
        <taxon>Ascarididae</taxon>
        <taxon>Parascaris</taxon>
    </lineage>
</organism>
<dbReference type="WBParaSite" id="PgR003_g041_t01">
    <property type="protein sequence ID" value="PgR003_g041_t01"/>
    <property type="gene ID" value="PgR003_g041"/>
</dbReference>
<dbReference type="AlphaFoldDB" id="A0A915AAB0"/>
<sequence>MDINCGCLKRVPPSYHIGSSRAAFRYAAAAISGNVIGAHDVSFQPQLPQWLHSVGHQVVCLLQVFDVFNIRY</sequence>
<name>A0A915AAB0_PARUN</name>
<evidence type="ECO:0000313" key="3">
    <source>
        <dbReference type="WBParaSite" id="PgR003_g041_t04"/>
    </source>
</evidence>
<reference evidence="2 3" key="1">
    <citation type="submission" date="2022-11" db="UniProtKB">
        <authorList>
            <consortium name="WormBaseParasite"/>
        </authorList>
    </citation>
    <scope>IDENTIFICATION</scope>
</reference>
<protein>
    <submittedName>
        <fullName evidence="2 3">Uncharacterized protein</fullName>
    </submittedName>
</protein>
<evidence type="ECO:0000313" key="1">
    <source>
        <dbReference type="Proteomes" id="UP000887569"/>
    </source>
</evidence>
<proteinExistence type="predicted"/>